<evidence type="ECO:0000256" key="1">
    <source>
        <dbReference type="SAM" id="MobiDB-lite"/>
    </source>
</evidence>
<dbReference type="PANTHER" id="PTHR47332">
    <property type="entry name" value="SET DOMAIN-CONTAINING PROTEIN 5"/>
    <property type="match status" value="1"/>
</dbReference>
<dbReference type="OrthoDB" id="265717at2759"/>
<evidence type="ECO:0000256" key="2">
    <source>
        <dbReference type="SAM" id="SignalP"/>
    </source>
</evidence>
<dbReference type="Pfam" id="PF00856">
    <property type="entry name" value="SET"/>
    <property type="match status" value="1"/>
</dbReference>
<dbReference type="CDD" id="cd20071">
    <property type="entry name" value="SET_SMYD"/>
    <property type="match status" value="1"/>
</dbReference>
<dbReference type="PANTHER" id="PTHR47332:SF4">
    <property type="entry name" value="SET DOMAIN-CONTAINING PROTEIN 5"/>
    <property type="match status" value="1"/>
</dbReference>
<dbReference type="Gene3D" id="3.30.10.10">
    <property type="entry name" value="Trypsin Inhibitor V, subunit A"/>
    <property type="match status" value="1"/>
</dbReference>
<dbReference type="SUPFAM" id="SSF82199">
    <property type="entry name" value="SET domain"/>
    <property type="match status" value="1"/>
</dbReference>
<evidence type="ECO:0000313" key="5">
    <source>
        <dbReference type="Proteomes" id="UP000799770"/>
    </source>
</evidence>
<dbReference type="PROSITE" id="PS50280">
    <property type="entry name" value="SET"/>
    <property type="match status" value="1"/>
</dbReference>
<evidence type="ECO:0000259" key="3">
    <source>
        <dbReference type="PROSITE" id="PS50280"/>
    </source>
</evidence>
<feature type="domain" description="SET" evidence="3">
    <location>
        <begin position="47"/>
        <end position="200"/>
    </location>
</feature>
<dbReference type="Proteomes" id="UP000799770">
    <property type="component" value="Unassembled WGS sequence"/>
</dbReference>
<dbReference type="EMBL" id="ML977345">
    <property type="protein sequence ID" value="KAF2108902.1"/>
    <property type="molecule type" value="Genomic_DNA"/>
</dbReference>
<gene>
    <name evidence="4" type="ORF">BDV96DRAFT_652503</name>
</gene>
<keyword evidence="2" id="KW-0732">Signal</keyword>
<keyword evidence="5" id="KW-1185">Reference proteome</keyword>
<feature type="region of interest" description="Disordered" evidence="1">
    <location>
        <begin position="245"/>
        <end position="268"/>
    </location>
</feature>
<protein>
    <recommendedName>
        <fullName evidence="3">SET domain-containing protein</fullName>
    </recommendedName>
</protein>
<dbReference type="InterPro" id="IPR046341">
    <property type="entry name" value="SET_dom_sf"/>
</dbReference>
<organism evidence="4 5">
    <name type="scientific">Lophiotrema nucula</name>
    <dbReference type="NCBI Taxonomy" id="690887"/>
    <lineage>
        <taxon>Eukaryota</taxon>
        <taxon>Fungi</taxon>
        <taxon>Dikarya</taxon>
        <taxon>Ascomycota</taxon>
        <taxon>Pezizomycotina</taxon>
        <taxon>Dothideomycetes</taxon>
        <taxon>Pleosporomycetidae</taxon>
        <taxon>Pleosporales</taxon>
        <taxon>Lophiotremataceae</taxon>
        <taxon>Lophiotrema</taxon>
    </lineage>
</organism>
<feature type="chain" id="PRO_5025535451" description="SET domain-containing protein" evidence="2">
    <location>
        <begin position="23"/>
        <end position="409"/>
    </location>
</feature>
<dbReference type="InterPro" id="IPR053185">
    <property type="entry name" value="SET_domain_protein"/>
</dbReference>
<dbReference type="AlphaFoldDB" id="A0A6A5YP99"/>
<feature type="signal peptide" evidence="2">
    <location>
        <begin position="1"/>
        <end position="22"/>
    </location>
</feature>
<sequence length="409" mass="45992">MLSTSSLLLFVSLPLFGSTSLGCDAPAHYRNNLHLLQQEPLCEGPAESWVIKESPGKGLGVFATRDLDVGDIIFQEAPAILVHPPPFVQGMGYDTIEVGRRARAIFDELPREEQDVIMSLAAYYKPDESIHDPNADRLKVIFRSNAYNTGKDIGLFVKFSRINHSCRPNAGYAWNHRTGKRTLYAHRNIAAGEELSVSYIGLLSIKAGRQSRLNTYGFTCSCEACTLADAERKASDRRRRNIKEALSDLERAASEPTGDKKRSKRAPRLAKEAMKLSQHVEEEGLPDYYARAYHLAAVFTFDLPGFSEIGGRRARGWAKMANFHRTLGNPDADLDEAERKGTVPIGNWMHKLLGKKLGDRHNAFIFAQNDLPKHHRIIHPGQPITEDYWEDRVNIDVDDEELVHNVWFG</sequence>
<feature type="compositionally biased region" description="Basic and acidic residues" evidence="1">
    <location>
        <begin position="245"/>
        <end position="260"/>
    </location>
</feature>
<reference evidence="4" key="1">
    <citation type="journal article" date="2020" name="Stud. Mycol.">
        <title>101 Dothideomycetes genomes: a test case for predicting lifestyles and emergence of pathogens.</title>
        <authorList>
            <person name="Haridas S."/>
            <person name="Albert R."/>
            <person name="Binder M."/>
            <person name="Bloem J."/>
            <person name="Labutti K."/>
            <person name="Salamov A."/>
            <person name="Andreopoulos B."/>
            <person name="Baker S."/>
            <person name="Barry K."/>
            <person name="Bills G."/>
            <person name="Bluhm B."/>
            <person name="Cannon C."/>
            <person name="Castanera R."/>
            <person name="Culley D."/>
            <person name="Daum C."/>
            <person name="Ezra D."/>
            <person name="Gonzalez J."/>
            <person name="Henrissat B."/>
            <person name="Kuo A."/>
            <person name="Liang C."/>
            <person name="Lipzen A."/>
            <person name="Lutzoni F."/>
            <person name="Magnuson J."/>
            <person name="Mondo S."/>
            <person name="Nolan M."/>
            <person name="Ohm R."/>
            <person name="Pangilinan J."/>
            <person name="Park H.-J."/>
            <person name="Ramirez L."/>
            <person name="Alfaro M."/>
            <person name="Sun H."/>
            <person name="Tritt A."/>
            <person name="Yoshinaga Y."/>
            <person name="Zwiers L.-H."/>
            <person name="Turgeon B."/>
            <person name="Goodwin S."/>
            <person name="Spatafora J."/>
            <person name="Crous P."/>
            <person name="Grigoriev I."/>
        </authorList>
    </citation>
    <scope>NUCLEOTIDE SEQUENCE</scope>
    <source>
        <strain evidence="4">CBS 627.86</strain>
    </source>
</reference>
<proteinExistence type="predicted"/>
<name>A0A6A5YP99_9PLEO</name>
<dbReference type="SMART" id="SM00317">
    <property type="entry name" value="SET"/>
    <property type="match status" value="1"/>
</dbReference>
<dbReference type="InterPro" id="IPR001214">
    <property type="entry name" value="SET_dom"/>
</dbReference>
<dbReference type="Gene3D" id="2.170.270.10">
    <property type="entry name" value="SET domain"/>
    <property type="match status" value="1"/>
</dbReference>
<evidence type="ECO:0000313" key="4">
    <source>
        <dbReference type="EMBL" id="KAF2108902.1"/>
    </source>
</evidence>
<accession>A0A6A5YP99</accession>